<sequence>KPMLVAIFLTIVVRTAETANEPIDKTIANWVSATILTAPLIAFLLY</sequence>
<accession>X1C0J2</accession>
<dbReference type="EMBL" id="BART01009554">
    <property type="protein sequence ID" value="GAG77901.1"/>
    <property type="molecule type" value="Genomic_DNA"/>
</dbReference>
<protein>
    <submittedName>
        <fullName evidence="1">Uncharacterized protein</fullName>
    </submittedName>
</protein>
<reference evidence="1" key="1">
    <citation type="journal article" date="2014" name="Front. Microbiol.">
        <title>High frequency of phylogenetically diverse reductive dehalogenase-homologous genes in deep subseafloor sedimentary metagenomes.</title>
        <authorList>
            <person name="Kawai M."/>
            <person name="Futagami T."/>
            <person name="Toyoda A."/>
            <person name="Takaki Y."/>
            <person name="Nishi S."/>
            <person name="Hori S."/>
            <person name="Arai W."/>
            <person name="Tsubouchi T."/>
            <person name="Morono Y."/>
            <person name="Uchiyama I."/>
            <person name="Ito T."/>
            <person name="Fujiyama A."/>
            <person name="Inagaki F."/>
            <person name="Takami H."/>
        </authorList>
    </citation>
    <scope>NUCLEOTIDE SEQUENCE</scope>
    <source>
        <strain evidence="1">Expedition CK06-06</strain>
    </source>
</reference>
<gene>
    <name evidence="1" type="ORF">S01H4_21135</name>
</gene>
<organism evidence="1">
    <name type="scientific">marine sediment metagenome</name>
    <dbReference type="NCBI Taxonomy" id="412755"/>
    <lineage>
        <taxon>unclassified sequences</taxon>
        <taxon>metagenomes</taxon>
        <taxon>ecological metagenomes</taxon>
    </lineage>
</organism>
<name>X1C0J2_9ZZZZ</name>
<feature type="non-terminal residue" evidence="1">
    <location>
        <position position="1"/>
    </location>
</feature>
<evidence type="ECO:0000313" key="1">
    <source>
        <dbReference type="EMBL" id="GAG77901.1"/>
    </source>
</evidence>
<proteinExistence type="predicted"/>
<comment type="caution">
    <text evidence="1">The sequence shown here is derived from an EMBL/GenBank/DDBJ whole genome shotgun (WGS) entry which is preliminary data.</text>
</comment>
<dbReference type="AlphaFoldDB" id="X1C0J2"/>